<feature type="domain" description="AB hydrolase-1" evidence="1">
    <location>
        <begin position="44"/>
        <end position="313"/>
    </location>
</feature>
<comment type="caution">
    <text evidence="2">The sequence shown here is derived from an EMBL/GenBank/DDBJ whole genome shotgun (WGS) entry which is preliminary data.</text>
</comment>
<evidence type="ECO:0000313" key="3">
    <source>
        <dbReference type="Proteomes" id="UP000646827"/>
    </source>
</evidence>
<dbReference type="InterPro" id="IPR029058">
    <property type="entry name" value="AB_hydrolase_fold"/>
</dbReference>
<accession>A0A8H7VV52</accession>
<gene>
    <name evidence="2" type="ORF">INT45_011056</name>
</gene>
<name>A0A8H7VV52_9FUNG</name>
<dbReference type="SUPFAM" id="SSF53474">
    <property type="entry name" value="alpha/beta-Hydrolases"/>
    <property type="match status" value="1"/>
</dbReference>
<proteinExistence type="predicted"/>
<dbReference type="AlphaFoldDB" id="A0A8H7VV52"/>
<dbReference type="Proteomes" id="UP000646827">
    <property type="component" value="Unassembled WGS sequence"/>
</dbReference>
<dbReference type="Gene3D" id="3.40.50.1820">
    <property type="entry name" value="alpha/beta hydrolase"/>
    <property type="match status" value="1"/>
</dbReference>
<dbReference type="PANTHER" id="PTHR43798:SF33">
    <property type="entry name" value="HYDROLASE, PUTATIVE (AFU_ORTHOLOGUE AFUA_2G14860)-RELATED"/>
    <property type="match status" value="1"/>
</dbReference>
<organism evidence="2 3">
    <name type="scientific">Circinella minor</name>
    <dbReference type="NCBI Taxonomy" id="1195481"/>
    <lineage>
        <taxon>Eukaryota</taxon>
        <taxon>Fungi</taxon>
        <taxon>Fungi incertae sedis</taxon>
        <taxon>Mucoromycota</taxon>
        <taxon>Mucoromycotina</taxon>
        <taxon>Mucoromycetes</taxon>
        <taxon>Mucorales</taxon>
        <taxon>Lichtheimiaceae</taxon>
        <taxon>Circinella</taxon>
    </lineage>
</organism>
<sequence length="326" mass="36563">MTDTTIHTQRFIIPILSKDSTIDIPLHVFVSEVNLSSSTISPLVVLFHGAGGDHYHFDKVVPVLVRSGFRVLTCDLRYHGESQPTVKENNVVFDMGTLCQDIFQVLLWLKEHHYNHTKEDKEKINCDLIFGGLSMGSILAQVCADQPTTKWESLGYTLRGMIMIASTSIHMIWPRIAWMDLYRDIESLDAAVLQAARQAITESAIHEDAKKEVARAMALITDQTLFLSLRACANSLAVPLLLNDEEQEQKPQFDDYPIRLPKQLLITGQADEHTVHITTALKSLNDGEGIKDTVLRIIQNSGHMVPLDQGVEVGNAIVDMFYNNEK</sequence>
<protein>
    <recommendedName>
        <fullName evidence="1">AB hydrolase-1 domain-containing protein</fullName>
    </recommendedName>
</protein>
<dbReference type="PANTHER" id="PTHR43798">
    <property type="entry name" value="MONOACYLGLYCEROL LIPASE"/>
    <property type="match status" value="1"/>
</dbReference>
<dbReference type="GO" id="GO:0016020">
    <property type="term" value="C:membrane"/>
    <property type="evidence" value="ECO:0007669"/>
    <property type="project" value="TreeGrafter"/>
</dbReference>
<dbReference type="InterPro" id="IPR050266">
    <property type="entry name" value="AB_hydrolase_sf"/>
</dbReference>
<dbReference type="Pfam" id="PF12697">
    <property type="entry name" value="Abhydrolase_6"/>
    <property type="match status" value="1"/>
</dbReference>
<evidence type="ECO:0000313" key="2">
    <source>
        <dbReference type="EMBL" id="KAG2228264.1"/>
    </source>
</evidence>
<dbReference type="InterPro" id="IPR000073">
    <property type="entry name" value="AB_hydrolase_1"/>
</dbReference>
<keyword evidence="3" id="KW-1185">Reference proteome</keyword>
<dbReference type="EMBL" id="JAEPRB010000001">
    <property type="protein sequence ID" value="KAG2228264.1"/>
    <property type="molecule type" value="Genomic_DNA"/>
</dbReference>
<evidence type="ECO:0000259" key="1">
    <source>
        <dbReference type="Pfam" id="PF12697"/>
    </source>
</evidence>
<reference evidence="2 3" key="1">
    <citation type="submission" date="2020-12" db="EMBL/GenBank/DDBJ databases">
        <title>Metabolic potential, ecology and presence of endohyphal bacteria is reflected in genomic diversity of Mucoromycotina.</title>
        <authorList>
            <person name="Muszewska A."/>
            <person name="Okrasinska A."/>
            <person name="Steczkiewicz K."/>
            <person name="Drgas O."/>
            <person name="Orlowska M."/>
            <person name="Perlinska-Lenart U."/>
            <person name="Aleksandrzak-Piekarczyk T."/>
            <person name="Szatraj K."/>
            <person name="Zielenkiewicz U."/>
            <person name="Pilsyk S."/>
            <person name="Malc E."/>
            <person name="Mieczkowski P."/>
            <person name="Kruszewska J.S."/>
            <person name="Biernat P."/>
            <person name="Pawlowska J."/>
        </authorList>
    </citation>
    <scope>NUCLEOTIDE SEQUENCE [LARGE SCALE GENOMIC DNA]</scope>
    <source>
        <strain evidence="2 3">CBS 142.35</strain>
    </source>
</reference>
<dbReference type="OrthoDB" id="408373at2759"/>